<proteinExistence type="predicted"/>
<organism evidence="1 2">
    <name type="scientific">Salinibacillus xinjiangensis</name>
    <dbReference type="NCBI Taxonomy" id="1229268"/>
    <lineage>
        <taxon>Bacteria</taxon>
        <taxon>Bacillati</taxon>
        <taxon>Bacillota</taxon>
        <taxon>Bacilli</taxon>
        <taxon>Bacillales</taxon>
        <taxon>Bacillaceae</taxon>
        <taxon>Salinibacillus</taxon>
    </lineage>
</organism>
<dbReference type="SUPFAM" id="SSF56112">
    <property type="entry name" value="Protein kinase-like (PK-like)"/>
    <property type="match status" value="1"/>
</dbReference>
<comment type="caution">
    <text evidence="1">The sequence shown here is derived from an EMBL/GenBank/DDBJ whole genome shotgun (WGS) entry which is preliminary data.</text>
</comment>
<name>A0A6G1X2K9_9BACI</name>
<evidence type="ECO:0000313" key="1">
    <source>
        <dbReference type="EMBL" id="MRG85058.1"/>
    </source>
</evidence>
<gene>
    <name evidence="1" type="ORF">GH754_01805</name>
</gene>
<accession>A0A6G1X2K9</accession>
<dbReference type="OrthoDB" id="9814110at2"/>
<evidence type="ECO:0008006" key="3">
    <source>
        <dbReference type="Google" id="ProtNLM"/>
    </source>
</evidence>
<dbReference type="AlphaFoldDB" id="A0A6G1X2K9"/>
<keyword evidence="2" id="KW-1185">Reference proteome</keyword>
<reference evidence="1 2" key="1">
    <citation type="submission" date="2019-11" db="EMBL/GenBank/DDBJ databases">
        <authorList>
            <person name="Li J."/>
        </authorList>
    </citation>
    <scope>NUCLEOTIDE SEQUENCE [LARGE SCALE GENOMIC DNA]</scope>
    <source>
        <strain evidence="1 2">J4</strain>
    </source>
</reference>
<dbReference type="EMBL" id="WJNH01000001">
    <property type="protein sequence ID" value="MRG85058.1"/>
    <property type="molecule type" value="Genomic_DNA"/>
</dbReference>
<evidence type="ECO:0000313" key="2">
    <source>
        <dbReference type="Proteomes" id="UP000480185"/>
    </source>
</evidence>
<dbReference type="RefSeq" id="WP_153727011.1">
    <property type="nucleotide sequence ID" value="NZ_WJNH01000001.1"/>
</dbReference>
<protein>
    <recommendedName>
        <fullName evidence="3">Phosphotransferase</fullName>
    </recommendedName>
</protein>
<dbReference type="Proteomes" id="UP000480185">
    <property type="component" value="Unassembled WGS sequence"/>
</dbReference>
<sequence>MKKLFIVYDNIEQPGPEIKNIVGDKSFGEIVYKRVSLKNRFLSSIESYDFVIGCFELNNQQQLEEVEEVLVNLPSHTVVLHLFSHAVISSTEQFDVLVKKSQYVNETVSVDDLSYVFSALDQYREFLQVAKHASTRQIPEQIPYTSLENQAFSDISNYSQFLLYISGGFDARFFNSLKGDEYSVVKTSVNIQKIKKEYHFYHLLPDSMKPWFVMPYNYEENEHSASYTMERFHMTDMAIRWIHGSVSLAEMNRFLSKVFYFVTNRHETSIPKGEYKAIADDLYLHKLDQRVEELKEHDKYSEIEPYIQAGTDYSSIDDIVSEYKSLYNEIASGVSVGKSVIGHGDLCFSNMLYNKELSLLRLIDPKGALEEKELWTNPYYDIAKLSHSICGKYDFFNSGMYDITLNENCHFALSIDFDNKEYIELFKKHLAKHGFDYQLVRLYESSLFLSMLPLHMDNPQKVFGFILNAIEILNEVKTCTKN</sequence>
<dbReference type="InterPro" id="IPR011009">
    <property type="entry name" value="Kinase-like_dom_sf"/>
</dbReference>